<dbReference type="InterPro" id="IPR008141">
    <property type="entry name" value="Ala_DH"/>
</dbReference>
<dbReference type="EC" id="1.4.1.1" evidence="2"/>
<dbReference type="CDD" id="cd05305">
    <property type="entry name" value="L-AlaDH"/>
    <property type="match status" value="1"/>
</dbReference>
<evidence type="ECO:0000256" key="4">
    <source>
        <dbReference type="ARBA" id="ARBA00023027"/>
    </source>
</evidence>
<evidence type="ECO:0000256" key="2">
    <source>
        <dbReference type="ARBA" id="ARBA00012897"/>
    </source>
</evidence>
<dbReference type="InterPro" id="IPR007698">
    <property type="entry name" value="AlaDH/PNT_NAD(H)-bd"/>
</dbReference>
<dbReference type="GO" id="GO:0042853">
    <property type="term" value="P:L-alanine catabolic process"/>
    <property type="evidence" value="ECO:0007669"/>
    <property type="project" value="InterPro"/>
</dbReference>
<evidence type="ECO:0000313" key="8">
    <source>
        <dbReference type="Proteomes" id="UP000598120"/>
    </source>
</evidence>
<dbReference type="Proteomes" id="UP000598120">
    <property type="component" value="Unassembled WGS sequence"/>
</dbReference>
<evidence type="ECO:0000259" key="6">
    <source>
        <dbReference type="SMART" id="SM01003"/>
    </source>
</evidence>
<evidence type="ECO:0000256" key="3">
    <source>
        <dbReference type="ARBA" id="ARBA00023002"/>
    </source>
</evidence>
<gene>
    <name evidence="7" type="primary">ald</name>
    <name evidence="7" type="ORF">GCM10011531_15450</name>
</gene>
<dbReference type="SUPFAM" id="SSF52283">
    <property type="entry name" value="Formate/glycerate dehydrogenase catalytic domain-like"/>
    <property type="match status" value="1"/>
</dbReference>
<name>A0A8J2TUH1_9FLAO</name>
<sequence>MSKQLSPFTKAQLLPQEETLEVYKKKGDLFIGIPKETYFQEKRVCLTPDAVSALVSNGHRVMIESGAGEGANFKDKNYSEAGAEVTKDTAKVYSCPIILKVEPPSLDEIQLINPQTLLISALQLKTQNKKYFEALASKRITALAFEFIKDEDGAYPAVRALSEIAGTASILIASELLSNVNGGNGLMFGNISGVPPTEVVIIGAGTVGEFAARSAIGLGANVKIFDNSITKLRSVQSNLGQTLYTSTLQPKNLVKALKRCDVAIGAVRGLNRAPIVVTEAMVNTMKSGAVIIDVSIDMGGCFETSEITSHDHPTFEHNGIIHYCVPNIPARYSRSASVSISNIFTPYLLNIAENGGIENALRFDRGLKNGLYFYHGILTNKSVADWFDLKFSDVNLLIF</sequence>
<dbReference type="GO" id="GO:0005886">
    <property type="term" value="C:plasma membrane"/>
    <property type="evidence" value="ECO:0007669"/>
    <property type="project" value="TreeGrafter"/>
</dbReference>
<keyword evidence="8" id="KW-1185">Reference proteome</keyword>
<dbReference type="Pfam" id="PF05222">
    <property type="entry name" value="AlaDh_PNT_N"/>
    <property type="match status" value="1"/>
</dbReference>
<dbReference type="SMART" id="SM01002">
    <property type="entry name" value="AlaDh_PNT_C"/>
    <property type="match status" value="1"/>
</dbReference>
<dbReference type="InterPro" id="IPR036291">
    <property type="entry name" value="NAD(P)-bd_dom_sf"/>
</dbReference>
<proteinExistence type="inferred from homology"/>
<feature type="domain" description="Alanine dehydrogenase/pyridine nucleotide transhydrogenase NAD(H)-binding" evidence="5">
    <location>
        <begin position="177"/>
        <end position="324"/>
    </location>
</feature>
<keyword evidence="3" id="KW-0560">Oxidoreductase</keyword>
<dbReference type="SUPFAM" id="SSF51735">
    <property type="entry name" value="NAD(P)-binding Rossmann-fold domains"/>
    <property type="match status" value="1"/>
</dbReference>
<evidence type="ECO:0000259" key="5">
    <source>
        <dbReference type="SMART" id="SM01002"/>
    </source>
</evidence>
<dbReference type="GO" id="GO:0000286">
    <property type="term" value="F:alanine dehydrogenase activity"/>
    <property type="evidence" value="ECO:0007669"/>
    <property type="project" value="UniProtKB-EC"/>
</dbReference>
<keyword evidence="4" id="KW-0520">NAD</keyword>
<dbReference type="InterPro" id="IPR007886">
    <property type="entry name" value="AlaDH/PNT_N"/>
</dbReference>
<dbReference type="EMBL" id="BMIC01000002">
    <property type="protein sequence ID" value="GFZ85239.1"/>
    <property type="molecule type" value="Genomic_DNA"/>
</dbReference>
<comment type="similarity">
    <text evidence="1">Belongs to the AlaDH/PNT family.</text>
</comment>
<dbReference type="PANTHER" id="PTHR42795">
    <property type="entry name" value="ALANINE DEHYDROGENASE"/>
    <property type="match status" value="1"/>
</dbReference>
<evidence type="ECO:0000313" key="7">
    <source>
        <dbReference type="EMBL" id="GFZ85239.1"/>
    </source>
</evidence>
<accession>A0A8J2TUH1</accession>
<dbReference type="PANTHER" id="PTHR42795:SF1">
    <property type="entry name" value="ALANINE DEHYDROGENASE"/>
    <property type="match status" value="1"/>
</dbReference>
<reference evidence="7 8" key="1">
    <citation type="journal article" date="2014" name="Int. J. Syst. Evol. Microbiol.">
        <title>Complete genome sequence of Corynebacterium casei LMG S-19264T (=DSM 44701T), isolated from a smear-ripened cheese.</title>
        <authorList>
            <consortium name="US DOE Joint Genome Institute (JGI-PGF)"/>
            <person name="Walter F."/>
            <person name="Albersmeier A."/>
            <person name="Kalinowski J."/>
            <person name="Ruckert C."/>
        </authorList>
    </citation>
    <scope>NUCLEOTIDE SEQUENCE [LARGE SCALE GENOMIC DNA]</scope>
    <source>
        <strain evidence="7 8">CGMCC 1.15295</strain>
    </source>
</reference>
<comment type="caution">
    <text evidence="7">The sequence shown here is derived from an EMBL/GenBank/DDBJ whole genome shotgun (WGS) entry which is preliminary data.</text>
</comment>
<dbReference type="PROSITE" id="PS00837">
    <property type="entry name" value="ALADH_PNT_2"/>
    <property type="match status" value="1"/>
</dbReference>
<dbReference type="InterPro" id="IPR008143">
    <property type="entry name" value="Ala_DH/PNT_CS2"/>
</dbReference>
<organism evidence="7 8">
    <name type="scientific">Aquaticitalea lipolytica</name>
    <dbReference type="NCBI Taxonomy" id="1247562"/>
    <lineage>
        <taxon>Bacteria</taxon>
        <taxon>Pseudomonadati</taxon>
        <taxon>Bacteroidota</taxon>
        <taxon>Flavobacteriia</taxon>
        <taxon>Flavobacteriales</taxon>
        <taxon>Flavobacteriaceae</taxon>
        <taxon>Aquaticitalea</taxon>
    </lineage>
</organism>
<dbReference type="RefSeq" id="WP_188605784.1">
    <property type="nucleotide sequence ID" value="NZ_BMIC01000002.1"/>
</dbReference>
<feature type="domain" description="Alanine dehydrogenase/pyridine nucleotide transhydrogenase N-terminal" evidence="6">
    <location>
        <begin position="32"/>
        <end position="165"/>
    </location>
</feature>
<protein>
    <recommendedName>
        <fullName evidence="2">alanine dehydrogenase</fullName>
        <ecNumber evidence="2">1.4.1.1</ecNumber>
    </recommendedName>
</protein>
<dbReference type="Gene3D" id="3.40.50.720">
    <property type="entry name" value="NAD(P)-binding Rossmann-like Domain"/>
    <property type="match status" value="2"/>
</dbReference>
<dbReference type="AlphaFoldDB" id="A0A8J2TUH1"/>
<dbReference type="SMART" id="SM01003">
    <property type="entry name" value="AlaDh_PNT_N"/>
    <property type="match status" value="1"/>
</dbReference>
<evidence type="ECO:0000256" key="1">
    <source>
        <dbReference type="ARBA" id="ARBA00005689"/>
    </source>
</evidence>
<dbReference type="Pfam" id="PF01262">
    <property type="entry name" value="AlaDh_PNT_C"/>
    <property type="match status" value="1"/>
</dbReference>